<dbReference type="PANTHER" id="PTHR12213">
    <property type="entry name" value="CORRINOID ADENOSYLTRANSFERASE"/>
    <property type="match status" value="1"/>
</dbReference>
<keyword evidence="2 4" id="KW-0547">Nucleotide-binding</keyword>
<evidence type="ECO:0000259" key="6">
    <source>
        <dbReference type="Pfam" id="PF01923"/>
    </source>
</evidence>
<evidence type="ECO:0000256" key="2">
    <source>
        <dbReference type="ARBA" id="ARBA00022741"/>
    </source>
</evidence>
<feature type="domain" description="Cobalamin adenosyltransferase-like" evidence="6">
    <location>
        <begin position="7"/>
        <end position="192"/>
    </location>
</feature>
<keyword evidence="4" id="KW-0169">Cobalamin biosynthesis</keyword>
<dbReference type="InterPro" id="IPR029499">
    <property type="entry name" value="PduO-typ"/>
</dbReference>
<dbReference type="EC" id="2.5.1.17" evidence="4"/>
<keyword evidence="3 4" id="KW-0067">ATP-binding</keyword>
<evidence type="ECO:0000256" key="3">
    <source>
        <dbReference type="ARBA" id="ARBA00022840"/>
    </source>
</evidence>
<evidence type="ECO:0000313" key="8">
    <source>
        <dbReference type="Proteomes" id="UP000071392"/>
    </source>
</evidence>
<dbReference type="InterPro" id="IPR036451">
    <property type="entry name" value="CblAdoTrfase-like_sf"/>
</dbReference>
<comment type="pathway">
    <text evidence="4">Cofactor biosynthesis; adenosylcobalamin biosynthesis; adenosylcobalamin from cob(II)yrinate a,c-diamide: step 2/7.</text>
</comment>
<dbReference type="GO" id="GO:0008817">
    <property type="term" value="F:corrinoid adenosyltransferase activity"/>
    <property type="evidence" value="ECO:0007669"/>
    <property type="project" value="UniProtKB-UniRule"/>
</dbReference>
<comment type="catalytic activity">
    <reaction evidence="4">
        <text>2 cob(II)alamin + reduced [electron-transfer flavoprotein] + 2 ATP = 2 adenosylcob(III)alamin + 2 triphosphate + oxidized [electron-transfer flavoprotein] + 3 H(+)</text>
        <dbReference type="Rhea" id="RHEA:28671"/>
        <dbReference type="Rhea" id="RHEA-COMP:10685"/>
        <dbReference type="Rhea" id="RHEA-COMP:10686"/>
        <dbReference type="ChEBI" id="CHEBI:15378"/>
        <dbReference type="ChEBI" id="CHEBI:16304"/>
        <dbReference type="ChEBI" id="CHEBI:18036"/>
        <dbReference type="ChEBI" id="CHEBI:18408"/>
        <dbReference type="ChEBI" id="CHEBI:30616"/>
        <dbReference type="ChEBI" id="CHEBI:57692"/>
        <dbReference type="ChEBI" id="CHEBI:58307"/>
        <dbReference type="EC" id="2.5.1.17"/>
    </reaction>
</comment>
<dbReference type="EMBL" id="LSZP01000044">
    <property type="protein sequence ID" value="KXU35243.1"/>
    <property type="molecule type" value="Genomic_DNA"/>
</dbReference>
<accession>A0A139SL09</accession>
<organism evidence="7 8">
    <name type="scientific">Cephaloticoccus capnophilus</name>
    <dbReference type="NCBI Taxonomy" id="1548208"/>
    <lineage>
        <taxon>Bacteria</taxon>
        <taxon>Pseudomonadati</taxon>
        <taxon>Verrucomicrobiota</taxon>
        <taxon>Opitutia</taxon>
        <taxon>Opitutales</taxon>
        <taxon>Opitutaceae</taxon>
        <taxon>Cephaloticoccus</taxon>
    </lineage>
</organism>
<dbReference type="OrthoDB" id="9778896at2"/>
<dbReference type="UniPathway" id="UPA00148">
    <property type="reaction ID" value="UER00233"/>
</dbReference>
<evidence type="ECO:0000256" key="1">
    <source>
        <dbReference type="ARBA" id="ARBA00022679"/>
    </source>
</evidence>
<dbReference type="GO" id="GO:0009236">
    <property type="term" value="P:cobalamin biosynthetic process"/>
    <property type="evidence" value="ECO:0007669"/>
    <property type="project" value="UniProtKB-UniRule"/>
</dbReference>
<gene>
    <name evidence="7" type="ORF">AXK12_05965</name>
</gene>
<dbReference type="InterPro" id="IPR016030">
    <property type="entry name" value="CblAdoTrfase-like"/>
</dbReference>
<dbReference type="SUPFAM" id="SSF89028">
    <property type="entry name" value="Cobalamin adenosyltransferase-like"/>
    <property type="match status" value="1"/>
</dbReference>
<keyword evidence="1 4" id="KW-0808">Transferase</keyword>
<dbReference type="RefSeq" id="WP_068712251.1">
    <property type="nucleotide sequence ID" value="NZ_LSZP01000044.1"/>
</dbReference>
<name>A0A139SL09_9BACT</name>
<comment type="caution">
    <text evidence="7">The sequence shown here is derived from an EMBL/GenBank/DDBJ whole genome shotgun (WGS) entry which is preliminary data.</text>
</comment>
<keyword evidence="8" id="KW-1185">Reference proteome</keyword>
<feature type="coiled-coil region" evidence="5">
    <location>
        <begin position="108"/>
        <end position="167"/>
    </location>
</feature>
<dbReference type="GO" id="GO:0005524">
    <property type="term" value="F:ATP binding"/>
    <property type="evidence" value="ECO:0007669"/>
    <property type="project" value="UniProtKB-UniRule"/>
</dbReference>
<dbReference type="Pfam" id="PF01923">
    <property type="entry name" value="Cob_adeno_trans"/>
    <property type="match status" value="1"/>
</dbReference>
<evidence type="ECO:0000313" key="7">
    <source>
        <dbReference type="EMBL" id="KXU35243.1"/>
    </source>
</evidence>
<reference evidence="7 8" key="1">
    <citation type="submission" date="2016-02" db="EMBL/GenBank/DDBJ databases">
        <authorList>
            <person name="Wen L."/>
            <person name="He K."/>
            <person name="Yang H."/>
        </authorList>
    </citation>
    <scope>NUCLEOTIDE SEQUENCE [LARGE SCALE GENOMIC DNA]</scope>
    <source>
        <strain evidence="7 8">CV41</strain>
    </source>
</reference>
<dbReference type="AlphaFoldDB" id="A0A139SL09"/>
<keyword evidence="5" id="KW-0175">Coiled coil</keyword>
<sequence>MTRPTSITTRSGDGGTTGLLYGQRVSKAHPQIEAVGTLDELNVAIGAAKLATRAHPPVADAANGDQSPNASNAPRMRLDAIQQTLVALMGEVACAADAVARYEKSKFEKLTDDDLDRLDAQIAELESRGLIFDGWARPGANALAIAYDQARVTARRAERRLVTLAEQHHAIRPLLLRYLNRLSDLLWLLAREAETA</sequence>
<dbReference type="STRING" id="1548208.AXK12_05965"/>
<evidence type="ECO:0000256" key="5">
    <source>
        <dbReference type="SAM" id="Coils"/>
    </source>
</evidence>
<protein>
    <recommendedName>
        <fullName evidence="4">Corrinoid adenosyltransferase</fullName>
        <ecNumber evidence="4">2.5.1.17</ecNumber>
    </recommendedName>
    <alternativeName>
        <fullName evidence="4">Cob(II)alamin adenosyltransferase</fullName>
    </alternativeName>
    <alternativeName>
        <fullName evidence="4">Cob(II)yrinic acid a,c-diamide adenosyltransferase</fullName>
    </alternativeName>
    <alternativeName>
        <fullName evidence="4">Cobinamide/cobalamin adenosyltransferase</fullName>
    </alternativeName>
</protein>
<comment type="similarity">
    <text evidence="4">Belongs to the Cob(I)alamin adenosyltransferase family.</text>
</comment>
<proteinExistence type="inferred from homology"/>
<evidence type="ECO:0000256" key="4">
    <source>
        <dbReference type="RuleBase" id="RU366026"/>
    </source>
</evidence>
<dbReference type="Gene3D" id="1.20.1200.10">
    <property type="entry name" value="Cobalamin adenosyltransferase-like"/>
    <property type="match status" value="1"/>
</dbReference>
<dbReference type="PANTHER" id="PTHR12213:SF0">
    <property type="entry name" value="CORRINOID ADENOSYLTRANSFERASE MMAB"/>
    <property type="match status" value="1"/>
</dbReference>
<dbReference type="Proteomes" id="UP000071392">
    <property type="component" value="Unassembled WGS sequence"/>
</dbReference>
<comment type="catalytic activity">
    <reaction evidence="4">
        <text>2 cob(II)yrinate a,c diamide + reduced [electron-transfer flavoprotein] + 2 ATP = 2 adenosylcob(III)yrinate a,c-diamide + 2 triphosphate + oxidized [electron-transfer flavoprotein] + 3 H(+)</text>
        <dbReference type="Rhea" id="RHEA:11528"/>
        <dbReference type="Rhea" id="RHEA-COMP:10685"/>
        <dbReference type="Rhea" id="RHEA-COMP:10686"/>
        <dbReference type="ChEBI" id="CHEBI:15378"/>
        <dbReference type="ChEBI" id="CHEBI:18036"/>
        <dbReference type="ChEBI" id="CHEBI:30616"/>
        <dbReference type="ChEBI" id="CHEBI:57692"/>
        <dbReference type="ChEBI" id="CHEBI:58307"/>
        <dbReference type="ChEBI" id="CHEBI:58503"/>
        <dbReference type="ChEBI" id="CHEBI:58537"/>
        <dbReference type="EC" id="2.5.1.17"/>
    </reaction>
</comment>